<dbReference type="Pfam" id="PF00082">
    <property type="entry name" value="Peptidase_S8"/>
    <property type="match status" value="1"/>
</dbReference>
<dbReference type="Gene3D" id="3.50.30.30">
    <property type="match status" value="1"/>
</dbReference>
<dbReference type="GO" id="GO:0008236">
    <property type="term" value="F:serine-type peptidase activity"/>
    <property type="evidence" value="ECO:0007669"/>
    <property type="project" value="UniProtKB-KW"/>
</dbReference>
<proteinExistence type="inferred from homology"/>
<evidence type="ECO:0000256" key="4">
    <source>
        <dbReference type="ARBA" id="ARBA00022801"/>
    </source>
</evidence>
<dbReference type="PROSITE" id="PS51892">
    <property type="entry name" value="SUBTILASE"/>
    <property type="match status" value="1"/>
</dbReference>
<keyword evidence="12" id="KW-1185">Reference proteome</keyword>
<sequence>MAFLSFRITIFCIFCITRLSLFASEVPNKNTLETYIVHVETPDAYQSDDLESWYRSFFPATTTSMSEDEARLVYSYRHVFKGFAARLSPDHVKDMHKKNGFISARPQKPMSLHTTHSPNFLGLSQNAGLWKHSNYGKGVIIGVLDTGVLPEHPSFSDKGMPPPPARWKRKCQFNHTTCNNKIIGARYFSAEYQSPLDDDGHGTHTASTAAGNFVEGANVFGSANGTAAGVAPHAHLAIYKVCCGEGDILAGMDAAVADGVDVLSVSLGLGTMNFHEDAIAIGAFSAMQKGIFVSCSAGNDGPFSGYVENGAPWILTVGASTIDRKLGARAVLGNKQQFDGQICFSTKEFFEKALPSCLCRDAQRFR</sequence>
<dbReference type="Gene3D" id="3.30.70.80">
    <property type="entry name" value="Peptidase S8 propeptide/proteinase inhibitor I9"/>
    <property type="match status" value="1"/>
</dbReference>
<comment type="similarity">
    <text evidence="1 7">Belongs to the peptidase S8 family.</text>
</comment>
<dbReference type="InterPro" id="IPR023827">
    <property type="entry name" value="Peptidase_S8_Asp-AS"/>
</dbReference>
<keyword evidence="6" id="KW-0325">Glycoprotein</keyword>
<evidence type="ECO:0000256" key="8">
    <source>
        <dbReference type="SAM" id="SignalP"/>
    </source>
</evidence>
<evidence type="ECO:0000313" key="12">
    <source>
        <dbReference type="Proteomes" id="UP001567538"/>
    </source>
</evidence>
<protein>
    <submittedName>
        <fullName evidence="11">Subtilisin-like protease</fullName>
    </submittedName>
</protein>
<dbReference type="Pfam" id="PF05922">
    <property type="entry name" value="Inhibitor_I9"/>
    <property type="match status" value="1"/>
</dbReference>
<evidence type="ECO:0000256" key="6">
    <source>
        <dbReference type="ARBA" id="ARBA00023180"/>
    </source>
</evidence>
<feature type="domain" description="Inhibitor I9" evidence="10">
    <location>
        <begin position="34"/>
        <end position="113"/>
    </location>
</feature>
<gene>
    <name evidence="11" type="ORF">AAHA92_10081</name>
</gene>
<dbReference type="InterPro" id="IPR000209">
    <property type="entry name" value="Peptidase_S8/S53_dom"/>
</dbReference>
<feature type="chain" id="PRO_5044862159" evidence="8">
    <location>
        <begin position="24"/>
        <end position="366"/>
    </location>
</feature>
<dbReference type="InterPro" id="IPR036852">
    <property type="entry name" value="Peptidase_S8/S53_dom_sf"/>
</dbReference>
<dbReference type="PROSITE" id="PS00136">
    <property type="entry name" value="SUBTILASE_ASP"/>
    <property type="match status" value="1"/>
</dbReference>
<keyword evidence="4" id="KW-0378">Hydrolase</keyword>
<comment type="caution">
    <text evidence="7">Lacks conserved residue(s) required for the propagation of feature annotation.</text>
</comment>
<comment type="caution">
    <text evidence="11">The sequence shown here is derived from an EMBL/GenBank/DDBJ whole genome shotgun (WGS) entry which is preliminary data.</text>
</comment>
<name>A0ABD1HTG9_SALDI</name>
<dbReference type="InterPro" id="IPR010259">
    <property type="entry name" value="S8pro/Inhibitor_I9"/>
</dbReference>
<evidence type="ECO:0000256" key="1">
    <source>
        <dbReference type="ARBA" id="ARBA00011073"/>
    </source>
</evidence>
<evidence type="ECO:0000313" key="11">
    <source>
        <dbReference type="EMBL" id="KAL1559777.1"/>
    </source>
</evidence>
<dbReference type="InterPro" id="IPR045051">
    <property type="entry name" value="SBT"/>
</dbReference>
<evidence type="ECO:0000256" key="3">
    <source>
        <dbReference type="ARBA" id="ARBA00022729"/>
    </source>
</evidence>
<keyword evidence="3 8" id="KW-0732">Signal</keyword>
<evidence type="ECO:0000259" key="9">
    <source>
        <dbReference type="Pfam" id="PF00082"/>
    </source>
</evidence>
<dbReference type="Gene3D" id="3.40.50.200">
    <property type="entry name" value="Peptidase S8/S53 domain"/>
    <property type="match status" value="1"/>
</dbReference>
<dbReference type="GO" id="GO:0006508">
    <property type="term" value="P:proteolysis"/>
    <property type="evidence" value="ECO:0007669"/>
    <property type="project" value="UniProtKB-KW"/>
</dbReference>
<dbReference type="SUPFAM" id="SSF52743">
    <property type="entry name" value="Subtilisin-like"/>
    <property type="match status" value="1"/>
</dbReference>
<dbReference type="CDD" id="cd04852">
    <property type="entry name" value="Peptidases_S8_3"/>
    <property type="match status" value="1"/>
</dbReference>
<evidence type="ECO:0000256" key="2">
    <source>
        <dbReference type="ARBA" id="ARBA00022670"/>
    </source>
</evidence>
<dbReference type="InterPro" id="IPR034197">
    <property type="entry name" value="Peptidases_S8_3"/>
</dbReference>
<reference evidence="11 12" key="1">
    <citation type="submission" date="2024-06" db="EMBL/GenBank/DDBJ databases">
        <title>A chromosome level genome sequence of Diviner's sage (Salvia divinorum).</title>
        <authorList>
            <person name="Ford S.A."/>
            <person name="Ro D.-K."/>
            <person name="Ness R.W."/>
            <person name="Phillips M.A."/>
        </authorList>
    </citation>
    <scope>NUCLEOTIDE SEQUENCE [LARGE SCALE GENOMIC DNA]</scope>
    <source>
        <strain evidence="11">SAF-2024a</strain>
        <tissue evidence="11">Leaf</tissue>
    </source>
</reference>
<evidence type="ECO:0000259" key="10">
    <source>
        <dbReference type="Pfam" id="PF05922"/>
    </source>
</evidence>
<dbReference type="InterPro" id="IPR037045">
    <property type="entry name" value="S8pro/Inhibitor_I9_sf"/>
</dbReference>
<accession>A0ABD1HTG9</accession>
<dbReference type="EMBL" id="JBEAFC010000004">
    <property type="protein sequence ID" value="KAL1559777.1"/>
    <property type="molecule type" value="Genomic_DNA"/>
</dbReference>
<dbReference type="PANTHER" id="PTHR10795">
    <property type="entry name" value="PROPROTEIN CONVERTASE SUBTILISIN/KEXIN"/>
    <property type="match status" value="1"/>
</dbReference>
<keyword evidence="2" id="KW-0645">Protease</keyword>
<evidence type="ECO:0000256" key="5">
    <source>
        <dbReference type="ARBA" id="ARBA00022825"/>
    </source>
</evidence>
<dbReference type="PRINTS" id="PR00723">
    <property type="entry name" value="SUBTILISIN"/>
</dbReference>
<dbReference type="AlphaFoldDB" id="A0ABD1HTG9"/>
<feature type="domain" description="Peptidase S8/S53" evidence="9">
    <location>
        <begin position="136"/>
        <end position="321"/>
    </location>
</feature>
<feature type="signal peptide" evidence="8">
    <location>
        <begin position="1"/>
        <end position="23"/>
    </location>
</feature>
<dbReference type="Proteomes" id="UP001567538">
    <property type="component" value="Unassembled WGS sequence"/>
</dbReference>
<evidence type="ECO:0000256" key="7">
    <source>
        <dbReference type="PROSITE-ProRule" id="PRU01240"/>
    </source>
</evidence>
<organism evidence="11 12">
    <name type="scientific">Salvia divinorum</name>
    <name type="common">Maria pastora</name>
    <name type="synonym">Diviner's sage</name>
    <dbReference type="NCBI Taxonomy" id="28513"/>
    <lineage>
        <taxon>Eukaryota</taxon>
        <taxon>Viridiplantae</taxon>
        <taxon>Streptophyta</taxon>
        <taxon>Embryophyta</taxon>
        <taxon>Tracheophyta</taxon>
        <taxon>Spermatophyta</taxon>
        <taxon>Magnoliopsida</taxon>
        <taxon>eudicotyledons</taxon>
        <taxon>Gunneridae</taxon>
        <taxon>Pentapetalae</taxon>
        <taxon>asterids</taxon>
        <taxon>lamiids</taxon>
        <taxon>Lamiales</taxon>
        <taxon>Lamiaceae</taxon>
        <taxon>Nepetoideae</taxon>
        <taxon>Mentheae</taxon>
        <taxon>Salviinae</taxon>
        <taxon>Salvia</taxon>
        <taxon>Salvia subgen. Calosphace</taxon>
    </lineage>
</organism>
<dbReference type="InterPro" id="IPR015500">
    <property type="entry name" value="Peptidase_S8_subtilisin-rel"/>
</dbReference>
<keyword evidence="5" id="KW-0720">Serine protease</keyword>